<dbReference type="PANTHER" id="PTHR30109">
    <property type="entry name" value="HYDROXYLAMINE REDUCTASE"/>
    <property type="match status" value="1"/>
</dbReference>
<dbReference type="PANTHER" id="PTHR30109:SF0">
    <property type="entry name" value="HYDROXYLAMINE REDUCTASE"/>
    <property type="match status" value="1"/>
</dbReference>
<dbReference type="EMBL" id="BBMS01000038">
    <property type="protein sequence ID" value="GAL28128.1"/>
    <property type="molecule type" value="Genomic_DNA"/>
</dbReference>
<dbReference type="Gene3D" id="1.20.1270.20">
    <property type="match status" value="1"/>
</dbReference>
<dbReference type="InterPro" id="IPR004137">
    <property type="entry name" value="HCP/CODH"/>
</dbReference>
<name>A0ABQ0JH99_9VIBR</name>
<dbReference type="InterPro" id="IPR016100">
    <property type="entry name" value="Prismane_a-bundle"/>
</dbReference>
<gene>
    <name evidence="1" type="ORF">JCM19239_3364</name>
</gene>
<proteinExistence type="predicted"/>
<dbReference type="SUPFAM" id="SSF56821">
    <property type="entry name" value="Prismane protein-like"/>
    <property type="match status" value="1"/>
</dbReference>
<dbReference type="Proteomes" id="UP000029223">
    <property type="component" value="Unassembled WGS sequence"/>
</dbReference>
<evidence type="ECO:0000313" key="2">
    <source>
        <dbReference type="Proteomes" id="UP000029223"/>
    </source>
</evidence>
<keyword evidence="2" id="KW-1185">Reference proteome</keyword>
<sequence>MFCIQCEQTIQTPVSKGCSYTQGMCGKTSEVSDLQDVLVYTLQGVSFWADQGRKFGIVDQEIDQWAPRAFFSTLTNVNFDPERIIELSI</sequence>
<dbReference type="InterPro" id="IPR011254">
    <property type="entry name" value="Prismane-like_sf"/>
</dbReference>
<reference evidence="2" key="1">
    <citation type="submission" date="2014-09" db="EMBL/GenBank/DDBJ databases">
        <title>Vibrio variabilis JCM 19239. (C206) whole genome shotgun sequence.</title>
        <authorList>
            <person name="Sawabe T."/>
            <person name="Meirelles P."/>
            <person name="Nakanishi M."/>
            <person name="Sayaka M."/>
            <person name="Hattori M."/>
            <person name="Ohkuma M."/>
        </authorList>
    </citation>
    <scope>NUCLEOTIDE SEQUENCE [LARGE SCALE GENOMIC DNA]</scope>
    <source>
        <strain evidence="2">JCM 19239</strain>
    </source>
</reference>
<comment type="caution">
    <text evidence="1">The sequence shown here is derived from an EMBL/GenBank/DDBJ whole genome shotgun (WGS) entry which is preliminary data.</text>
</comment>
<organism evidence="1 2">
    <name type="scientific">Vibrio variabilis</name>
    <dbReference type="NCBI Taxonomy" id="990271"/>
    <lineage>
        <taxon>Bacteria</taxon>
        <taxon>Pseudomonadati</taxon>
        <taxon>Pseudomonadota</taxon>
        <taxon>Gammaproteobacteria</taxon>
        <taxon>Vibrionales</taxon>
        <taxon>Vibrionaceae</taxon>
        <taxon>Vibrio</taxon>
    </lineage>
</organism>
<dbReference type="Pfam" id="PF03063">
    <property type="entry name" value="Prismane"/>
    <property type="match status" value="1"/>
</dbReference>
<protein>
    <submittedName>
        <fullName evidence="1">Hydroxylamine reductase</fullName>
    </submittedName>
</protein>
<evidence type="ECO:0000313" key="1">
    <source>
        <dbReference type="EMBL" id="GAL28128.1"/>
    </source>
</evidence>
<accession>A0ABQ0JH99</accession>